<reference evidence="2 3" key="1">
    <citation type="journal article" date="2019" name="Nat. Ecol. Evol.">
        <title>Megaphylogeny resolves global patterns of mushroom evolution.</title>
        <authorList>
            <person name="Varga T."/>
            <person name="Krizsan K."/>
            <person name="Foldi C."/>
            <person name="Dima B."/>
            <person name="Sanchez-Garcia M."/>
            <person name="Sanchez-Ramirez S."/>
            <person name="Szollosi G.J."/>
            <person name="Szarkandi J.G."/>
            <person name="Papp V."/>
            <person name="Albert L."/>
            <person name="Andreopoulos W."/>
            <person name="Angelini C."/>
            <person name="Antonin V."/>
            <person name="Barry K.W."/>
            <person name="Bougher N.L."/>
            <person name="Buchanan P."/>
            <person name="Buyck B."/>
            <person name="Bense V."/>
            <person name="Catcheside P."/>
            <person name="Chovatia M."/>
            <person name="Cooper J."/>
            <person name="Damon W."/>
            <person name="Desjardin D."/>
            <person name="Finy P."/>
            <person name="Geml J."/>
            <person name="Haridas S."/>
            <person name="Hughes K."/>
            <person name="Justo A."/>
            <person name="Karasinski D."/>
            <person name="Kautmanova I."/>
            <person name="Kiss B."/>
            <person name="Kocsube S."/>
            <person name="Kotiranta H."/>
            <person name="LaButti K.M."/>
            <person name="Lechner B.E."/>
            <person name="Liimatainen K."/>
            <person name="Lipzen A."/>
            <person name="Lukacs Z."/>
            <person name="Mihaltcheva S."/>
            <person name="Morgado L.N."/>
            <person name="Niskanen T."/>
            <person name="Noordeloos M.E."/>
            <person name="Ohm R.A."/>
            <person name="Ortiz-Santana B."/>
            <person name="Ovrebo C."/>
            <person name="Racz N."/>
            <person name="Riley R."/>
            <person name="Savchenko A."/>
            <person name="Shiryaev A."/>
            <person name="Soop K."/>
            <person name="Spirin V."/>
            <person name="Szebenyi C."/>
            <person name="Tomsovsky M."/>
            <person name="Tulloss R.E."/>
            <person name="Uehling J."/>
            <person name="Grigoriev I.V."/>
            <person name="Vagvolgyi C."/>
            <person name="Papp T."/>
            <person name="Martin F.M."/>
            <person name="Miettinen O."/>
            <person name="Hibbett D.S."/>
            <person name="Nagy L.G."/>
        </authorList>
    </citation>
    <scope>NUCLEOTIDE SEQUENCE [LARGE SCALE GENOMIC DNA]</scope>
    <source>
        <strain evidence="2 3">CBS 309.79</strain>
    </source>
</reference>
<dbReference type="Proteomes" id="UP000305067">
    <property type="component" value="Unassembled WGS sequence"/>
</dbReference>
<evidence type="ECO:0000313" key="3">
    <source>
        <dbReference type="Proteomes" id="UP000305067"/>
    </source>
</evidence>
<feature type="signal peptide" evidence="1">
    <location>
        <begin position="1"/>
        <end position="17"/>
    </location>
</feature>
<gene>
    <name evidence="2" type="ORF">BDV98DRAFT_611171</name>
</gene>
<accession>A0A5C3QVI8</accession>
<dbReference type="InterPro" id="IPR021851">
    <property type="entry name" value="DUF3455"/>
</dbReference>
<evidence type="ECO:0000256" key="1">
    <source>
        <dbReference type="SAM" id="SignalP"/>
    </source>
</evidence>
<dbReference type="PANTHER" id="PTHR35567">
    <property type="entry name" value="MALATE DEHYDROGENASE (AFU_ORTHOLOGUE AFUA_2G13800)"/>
    <property type="match status" value="1"/>
</dbReference>
<feature type="chain" id="PRO_5023122332" description="Malate dehydrogenase" evidence="1">
    <location>
        <begin position="18"/>
        <end position="239"/>
    </location>
</feature>
<dbReference type="Pfam" id="PF11937">
    <property type="entry name" value="DUF3455"/>
    <property type="match status" value="1"/>
</dbReference>
<dbReference type="EMBL" id="ML178818">
    <property type="protein sequence ID" value="TFL04810.1"/>
    <property type="molecule type" value="Genomic_DNA"/>
</dbReference>
<organism evidence="2 3">
    <name type="scientific">Pterulicium gracile</name>
    <dbReference type="NCBI Taxonomy" id="1884261"/>
    <lineage>
        <taxon>Eukaryota</taxon>
        <taxon>Fungi</taxon>
        <taxon>Dikarya</taxon>
        <taxon>Basidiomycota</taxon>
        <taxon>Agaricomycotina</taxon>
        <taxon>Agaricomycetes</taxon>
        <taxon>Agaricomycetidae</taxon>
        <taxon>Agaricales</taxon>
        <taxon>Pleurotineae</taxon>
        <taxon>Pterulaceae</taxon>
        <taxon>Pterulicium</taxon>
    </lineage>
</organism>
<dbReference type="PANTHER" id="PTHR35567:SF1">
    <property type="entry name" value="CONSERVED FUNGAL PROTEIN (AFU_ORTHOLOGUE AFUA_1G14230)"/>
    <property type="match status" value="1"/>
</dbReference>
<protein>
    <recommendedName>
        <fullName evidence="4">Malate dehydrogenase</fullName>
    </recommendedName>
</protein>
<keyword evidence="1" id="KW-0732">Signal</keyword>
<evidence type="ECO:0000313" key="2">
    <source>
        <dbReference type="EMBL" id="TFL04810.1"/>
    </source>
</evidence>
<name>A0A5C3QVI8_9AGAR</name>
<evidence type="ECO:0008006" key="4">
    <source>
        <dbReference type="Google" id="ProtNLM"/>
    </source>
</evidence>
<keyword evidence="3" id="KW-1185">Reference proteome</keyword>
<dbReference type="OrthoDB" id="1859733at2759"/>
<dbReference type="AlphaFoldDB" id="A0A5C3QVI8"/>
<proteinExistence type="predicted"/>
<sequence length="239" mass="24283">MFAAVLTLALACQSAFAAPSPAAKTCSLANAKLALPAGQTGLLAPIAAVPSFVSFAIGVQNYTCSSAGKYTATGAVAEVYDASCLVDTPLFNNVQDIAYGIWKAAPAPITAQDVIAAGAKLGQTFLGRGIASMILGQHYFVTNPTTGTGVVPKWDFTSSGKTAGNKDAFVIGAKTGGIPSPKGATHVDWLSLSGSSGKAAAQVFRTDTVSGQPPASCTPGTPDISVKYACKYWFYGSSL</sequence>